<dbReference type="OrthoDB" id="2413316at2759"/>
<reference evidence="2" key="5">
    <citation type="submission" date="2020-05" db="EMBL/GenBank/DDBJ databases">
        <authorList>
            <person name="Rincon C."/>
            <person name="Sanders R I."/>
            <person name="Robbins C."/>
            <person name="Chaturvedi A."/>
        </authorList>
    </citation>
    <scope>NUCLEOTIDE SEQUENCE</scope>
    <source>
        <strain evidence="2">CHB12</strain>
    </source>
</reference>
<dbReference type="AlphaFoldDB" id="A0A2N0QP16"/>
<dbReference type="EMBL" id="LLXJ01006830">
    <property type="protein sequence ID" value="PKB94006.1"/>
    <property type="molecule type" value="Genomic_DNA"/>
</dbReference>
<feature type="region of interest" description="Disordered" evidence="1">
    <location>
        <begin position="96"/>
        <end position="116"/>
    </location>
</feature>
<name>A0A2N0QP16_9GLOM</name>
<reference evidence="4 5" key="4">
    <citation type="submission" date="2017-10" db="EMBL/GenBank/DDBJ databases">
        <title>Genome analyses suggest a sexual origin of heterokaryosis in a supposedly ancient asexual fungus.</title>
        <authorList>
            <person name="Corradi N."/>
            <person name="Sedzielewska K."/>
            <person name="Noel J."/>
            <person name="Charron P."/>
            <person name="Farinelli L."/>
            <person name="Marton T."/>
            <person name="Kruger M."/>
            <person name="Pelin A."/>
            <person name="Brachmann A."/>
            <person name="Corradi N."/>
        </authorList>
    </citation>
    <scope>NUCLEOTIDE SEQUENCE [LARGE SCALE GENOMIC DNA]</scope>
    <source>
        <strain evidence="4 5">A1</strain>
    </source>
</reference>
<reference evidence="4 5" key="3">
    <citation type="submission" date="2017-10" db="EMBL/GenBank/DDBJ databases">
        <title>Extensive intraspecific genome diversity in a model arbuscular mycorrhizal fungus.</title>
        <authorList>
            <person name="Chen E.C.H."/>
            <person name="Morin E."/>
            <person name="Baudet D."/>
            <person name="Noel J."/>
            <person name="Ndikumana S."/>
            <person name="Charron P."/>
            <person name="St-Onge C."/>
            <person name="Giorgi J."/>
            <person name="Grigoriev I.V."/>
            <person name="Roux C."/>
            <person name="Martin F.M."/>
            <person name="Corradi N."/>
        </authorList>
    </citation>
    <scope>NUCLEOTIDE SEQUENCE [LARGE SCALE GENOMIC DNA]</scope>
    <source>
        <strain evidence="4 5">A1</strain>
    </source>
</reference>
<dbReference type="Proteomes" id="UP000232688">
    <property type="component" value="Unassembled WGS sequence"/>
</dbReference>
<evidence type="ECO:0000256" key="1">
    <source>
        <dbReference type="SAM" id="MobiDB-lite"/>
    </source>
</evidence>
<feature type="compositionally biased region" description="Low complexity" evidence="1">
    <location>
        <begin position="100"/>
        <end position="116"/>
    </location>
</feature>
<evidence type="ECO:0000313" key="3">
    <source>
        <dbReference type="EMBL" id="PKB94006.1"/>
    </source>
</evidence>
<reference evidence="3 6" key="2">
    <citation type="submission" date="2017-09" db="EMBL/GenBank/DDBJ databases">
        <title>Extensive intraspecific genome diversity in a model arbuscular mycorrhizal fungus.</title>
        <authorList>
            <person name="Chen E.C."/>
            <person name="Morin E."/>
            <person name="Beaudet D."/>
            <person name="Noel J."/>
            <person name="Ndikumana S."/>
            <person name="Charron P."/>
            <person name="St-Onge C."/>
            <person name="Giorgi J."/>
            <person name="Grigoriev I.V."/>
            <person name="Roux C."/>
            <person name="Martin F.M."/>
            <person name="Corradi N."/>
        </authorList>
    </citation>
    <scope>NUCLEOTIDE SEQUENCE [LARGE SCALE GENOMIC DNA]</scope>
    <source>
        <strain evidence="3 6">A5</strain>
    </source>
</reference>
<dbReference type="Proteomes" id="UP000684084">
    <property type="component" value="Unassembled WGS sequence"/>
</dbReference>
<accession>A0A2N0QP16</accession>
<reference evidence="3 6" key="1">
    <citation type="submission" date="2016-04" db="EMBL/GenBank/DDBJ databases">
        <title>Genome analyses suggest a sexual origin of heterokaryosis in a supposedly ancient asexual fungus.</title>
        <authorList>
            <person name="Ropars J."/>
            <person name="Sedzielewska K."/>
            <person name="Noel J."/>
            <person name="Charron P."/>
            <person name="Farinelli L."/>
            <person name="Marton T."/>
            <person name="Kruger M."/>
            <person name="Pelin A."/>
            <person name="Brachmann A."/>
            <person name="Corradi N."/>
        </authorList>
    </citation>
    <scope>NUCLEOTIDE SEQUENCE [LARGE SCALE GENOMIC DNA]</scope>
    <source>
        <strain evidence="3 6">A5</strain>
    </source>
</reference>
<organism evidence="4 5">
    <name type="scientific">Rhizophagus irregularis</name>
    <dbReference type="NCBI Taxonomy" id="588596"/>
    <lineage>
        <taxon>Eukaryota</taxon>
        <taxon>Fungi</taxon>
        <taxon>Fungi incertae sedis</taxon>
        <taxon>Mucoromycota</taxon>
        <taxon>Glomeromycotina</taxon>
        <taxon>Glomeromycetes</taxon>
        <taxon>Glomerales</taxon>
        <taxon>Glomeraceae</taxon>
        <taxon>Rhizophagus</taxon>
    </lineage>
</organism>
<gene>
    <name evidence="2" type="ORF">CHRIB12_LOCUS12019</name>
    <name evidence="4" type="ORF">RhiirA1_480694</name>
    <name evidence="3" type="ORF">RhiirA5_439799</name>
</gene>
<sequence>MLYSNLNSPILIAVESSNITLLPQVNFTLQSLQQFQGSDHNEIIINKNLFQRNQFGIAYSTAKTAVNITIETNSGVKLVRLLKEFIVTKRGGNGDDYDDCNSNGDNNSNGNSNNNEIKINKDINDIVLLQEYLINNITNPNVTRIRSVPSKKRIKSAIESSKKRVAMQEISLNKDNNQLASAKQWRKCLTYGKLGHYQKRYPSNIN</sequence>
<protein>
    <submittedName>
        <fullName evidence="4">Uncharacterized protein</fullName>
    </submittedName>
</protein>
<comment type="caution">
    <text evidence="4">The sequence shown here is derived from an EMBL/GenBank/DDBJ whole genome shotgun (WGS) entry which is preliminary data.</text>
</comment>
<evidence type="ECO:0000313" key="5">
    <source>
        <dbReference type="Proteomes" id="UP000232688"/>
    </source>
</evidence>
<dbReference type="Proteomes" id="UP000232722">
    <property type="component" value="Unassembled WGS sequence"/>
</dbReference>
<dbReference type="EMBL" id="CAGKOT010000025">
    <property type="protein sequence ID" value="CAB5368938.1"/>
    <property type="molecule type" value="Genomic_DNA"/>
</dbReference>
<dbReference type="EMBL" id="LLXH01005147">
    <property type="protein sequence ID" value="PKC52781.1"/>
    <property type="molecule type" value="Genomic_DNA"/>
</dbReference>
<evidence type="ECO:0000313" key="6">
    <source>
        <dbReference type="Proteomes" id="UP000232722"/>
    </source>
</evidence>
<evidence type="ECO:0000313" key="4">
    <source>
        <dbReference type="EMBL" id="PKC52781.1"/>
    </source>
</evidence>
<proteinExistence type="predicted"/>
<evidence type="ECO:0000313" key="2">
    <source>
        <dbReference type="EMBL" id="CAB5368938.1"/>
    </source>
</evidence>
<dbReference type="VEuPathDB" id="FungiDB:RhiirA1_480694"/>